<dbReference type="AlphaFoldDB" id="A0A0K2W5A9"/>
<gene>
    <name evidence="1" type="ORF">MPL1032_50078</name>
</gene>
<evidence type="ECO:0000313" key="2">
    <source>
        <dbReference type="Proteomes" id="UP000182888"/>
    </source>
</evidence>
<name>A0A0K2W5A9_MESPL</name>
<evidence type="ECO:0000313" key="1">
    <source>
        <dbReference type="EMBL" id="CDX61878.1"/>
    </source>
</evidence>
<sequence length="173" mass="18549">MTRSNFCSASLDTATSPPLTKVAGNGSSPAISLSMPLCMIKVPCLLVPFFPPGMRLLHPWSGDLICCVAAAAAGNDRRNSRKGPAAGSARRLSTKTRQYFSLRRNAGETSTAMYNYASPLPAPKRQTEPHAELLHVMNSAILCWPIQAGSGAKARPFDGWTLPKSLWIGQGHI</sequence>
<accession>A0A0K2W5A9</accession>
<protein>
    <submittedName>
        <fullName evidence="1">Uncharacterized protein</fullName>
    </submittedName>
</protein>
<dbReference type="EMBL" id="CCND01000045">
    <property type="protein sequence ID" value="CDX61878.1"/>
    <property type="molecule type" value="Genomic_DNA"/>
</dbReference>
<dbReference type="Proteomes" id="UP000182888">
    <property type="component" value="Unassembled WGS sequence"/>
</dbReference>
<proteinExistence type="predicted"/>
<organism evidence="1 2">
    <name type="scientific">Mesorhizobium plurifarium</name>
    <dbReference type="NCBI Taxonomy" id="69974"/>
    <lineage>
        <taxon>Bacteria</taxon>
        <taxon>Pseudomonadati</taxon>
        <taxon>Pseudomonadota</taxon>
        <taxon>Alphaproteobacteria</taxon>
        <taxon>Hyphomicrobiales</taxon>
        <taxon>Phyllobacteriaceae</taxon>
        <taxon>Mesorhizobium</taxon>
    </lineage>
</organism>
<reference evidence="2" key="1">
    <citation type="submission" date="2014-08" db="EMBL/GenBank/DDBJ databases">
        <authorList>
            <person name="Edwards T."/>
        </authorList>
    </citation>
    <scope>NUCLEOTIDE SEQUENCE [LARGE SCALE GENOMIC DNA]</scope>
</reference>